<evidence type="ECO:0000256" key="1">
    <source>
        <dbReference type="ARBA" id="ARBA00022737"/>
    </source>
</evidence>
<keyword evidence="4" id="KW-0472">Membrane</keyword>
<dbReference type="RefSeq" id="XP_022297017.1">
    <property type="nucleotide sequence ID" value="XM_022441309.1"/>
</dbReference>
<keyword evidence="4" id="KW-1133">Transmembrane helix</keyword>
<keyword evidence="2 3" id="KW-0040">ANK repeat</keyword>
<evidence type="ECO:0000313" key="6">
    <source>
        <dbReference type="RefSeq" id="XP_022297017.1"/>
    </source>
</evidence>
<keyword evidence="1" id="KW-0677">Repeat</keyword>
<dbReference type="GeneID" id="111106580"/>
<gene>
    <name evidence="6" type="primary">LOC111106580</name>
</gene>
<dbReference type="PANTHER" id="PTHR24198:SF165">
    <property type="entry name" value="ANKYRIN REPEAT-CONTAINING PROTEIN-RELATED"/>
    <property type="match status" value="1"/>
</dbReference>
<dbReference type="PROSITE" id="PS50088">
    <property type="entry name" value="ANK_REPEAT"/>
    <property type="match status" value="1"/>
</dbReference>
<feature type="transmembrane region" description="Helical" evidence="4">
    <location>
        <begin position="187"/>
        <end position="211"/>
    </location>
</feature>
<feature type="repeat" description="ANK" evidence="3">
    <location>
        <begin position="316"/>
        <end position="348"/>
    </location>
</feature>
<evidence type="ECO:0000256" key="3">
    <source>
        <dbReference type="PROSITE-ProRule" id="PRU00023"/>
    </source>
</evidence>
<organism evidence="5 6">
    <name type="scientific">Crassostrea virginica</name>
    <name type="common">Eastern oyster</name>
    <dbReference type="NCBI Taxonomy" id="6565"/>
    <lineage>
        <taxon>Eukaryota</taxon>
        <taxon>Metazoa</taxon>
        <taxon>Spiralia</taxon>
        <taxon>Lophotrochozoa</taxon>
        <taxon>Mollusca</taxon>
        <taxon>Bivalvia</taxon>
        <taxon>Autobranchia</taxon>
        <taxon>Pteriomorphia</taxon>
        <taxon>Ostreida</taxon>
        <taxon>Ostreoidea</taxon>
        <taxon>Ostreidae</taxon>
        <taxon>Crassostrea</taxon>
    </lineage>
</organism>
<dbReference type="InterPro" id="IPR036770">
    <property type="entry name" value="Ankyrin_rpt-contain_sf"/>
</dbReference>
<dbReference type="PANTHER" id="PTHR24198">
    <property type="entry name" value="ANKYRIN REPEAT AND PROTEIN KINASE DOMAIN-CONTAINING PROTEIN"/>
    <property type="match status" value="1"/>
</dbReference>
<proteinExistence type="predicted"/>
<dbReference type="InterPro" id="IPR002110">
    <property type="entry name" value="Ankyrin_rpt"/>
</dbReference>
<keyword evidence="4" id="KW-0812">Transmembrane</keyword>
<dbReference type="OrthoDB" id="194358at2759"/>
<dbReference type="AlphaFoldDB" id="A0A8B8B0S8"/>
<accession>A0A8B8B0S8</accession>
<reference evidence="6" key="1">
    <citation type="submission" date="2025-08" db="UniProtKB">
        <authorList>
            <consortium name="RefSeq"/>
        </authorList>
    </citation>
    <scope>IDENTIFICATION</scope>
    <source>
        <tissue evidence="6">Whole sample</tissue>
    </source>
</reference>
<protein>
    <submittedName>
        <fullName evidence="6">Uncharacterized protein LOC111106580 isoform X1</fullName>
    </submittedName>
</protein>
<keyword evidence="5" id="KW-1185">Reference proteome</keyword>
<dbReference type="SUPFAM" id="SSF48403">
    <property type="entry name" value="Ankyrin repeat"/>
    <property type="match status" value="1"/>
</dbReference>
<dbReference type="KEGG" id="cvn:111106580"/>
<dbReference type="Pfam" id="PF12796">
    <property type="entry name" value="Ank_2"/>
    <property type="match status" value="3"/>
</dbReference>
<evidence type="ECO:0000256" key="4">
    <source>
        <dbReference type="SAM" id="Phobius"/>
    </source>
</evidence>
<evidence type="ECO:0000256" key="2">
    <source>
        <dbReference type="ARBA" id="ARBA00023043"/>
    </source>
</evidence>
<sequence length="699" mass="79826">MPCSRYTLRMRTVDFILLIMVHQMCENLFITASEYDFEVFPVETCPQSNEEWNVRSNVQKCNKTHGYHCVPNKHLTSLIEFCYPGGVRLPFEGGNCLELAARGILNQIPCKQTFQNGCPDNFFFSQDLYKYPKCLSINTELRCFDADVECIFSRVLEEKASKQNNTTTEKNTAEKDAHIIVSNESSAALTAVIISIVVINIFALLIGLYFWKSEKLCFQKHTHKHLEETEMLHPFSRNAATKHKICIEKPLNRNGIDVDLDELDSEHLVEDMDQVLLLRRHCLDGAYENFKYLLFKNILGKEDQSLLSILQSRDKMGSSLLHYSAEGGSKDILETLLKYCPELNVDDTNHFGHTVLHLACKRGRYSLCTFLLSSEKYSRLLLTKSCHNLWNAAHFTAVNGDIKIFRLLHGKGEIDMKAETRNGLNILDIACINKKTDFCMELVNTNNELNLFFEKSDPRGWTIAHFAAKTGNKNIFNLFISNKFTSSKTHRGKTILHICCEYGHYDLCELIVKKSPFIGQILHDIDGEGWNVLHSAAKGGNLEVFKLIEKSLKSSDPLEILCKETFNRKTVLHICCIHKHVDICKYICQKLKSTPQKLNKVNDKLWTAAHYVAVEIQQNGKEEELIRILVEAGLDLKAKSDEGKTVLTVACEHRNKTLVNYLLHHHPELLKIETAKLREVAGFDDDIEANIHNALQELN</sequence>
<dbReference type="SMART" id="SM00248">
    <property type="entry name" value="ANK"/>
    <property type="match status" value="10"/>
</dbReference>
<evidence type="ECO:0000313" key="5">
    <source>
        <dbReference type="Proteomes" id="UP000694844"/>
    </source>
</evidence>
<name>A0A8B8B0S8_CRAVI</name>
<dbReference type="Proteomes" id="UP000694844">
    <property type="component" value="Chromosome 8"/>
</dbReference>
<dbReference type="Gene3D" id="1.25.40.20">
    <property type="entry name" value="Ankyrin repeat-containing domain"/>
    <property type="match status" value="2"/>
</dbReference>